<dbReference type="CDD" id="cd07010">
    <property type="entry name" value="cupin_PMI_type_I_N_bac"/>
    <property type="match status" value="1"/>
</dbReference>
<dbReference type="Gene3D" id="2.60.120.10">
    <property type="entry name" value="Jelly Rolls"/>
    <property type="match status" value="2"/>
</dbReference>
<dbReference type="InterPro" id="IPR051804">
    <property type="entry name" value="Carb_Metab_Reg_Kinase/Isom"/>
</dbReference>
<evidence type="ECO:0000256" key="5">
    <source>
        <dbReference type="PIRSR" id="PIRSR036894-1"/>
    </source>
</evidence>
<evidence type="ECO:0000256" key="3">
    <source>
        <dbReference type="ARBA" id="ARBA00029741"/>
    </source>
</evidence>
<dbReference type="Pfam" id="PF20511">
    <property type="entry name" value="PMI_typeI_cat"/>
    <property type="match status" value="1"/>
</dbReference>
<dbReference type="GO" id="GO:0008270">
    <property type="term" value="F:zinc ion binding"/>
    <property type="evidence" value="ECO:0007669"/>
    <property type="project" value="InterPro"/>
</dbReference>
<reference evidence="9 10" key="1">
    <citation type="journal article" date="2017" name="ISME J.">
        <title>Energy and carbon metabolisms in a deep terrestrial subsurface fluid microbial community.</title>
        <authorList>
            <person name="Momper L."/>
            <person name="Jungbluth S.P."/>
            <person name="Lee M.D."/>
            <person name="Amend J.P."/>
        </authorList>
    </citation>
    <scope>NUCLEOTIDE SEQUENCE [LARGE SCALE GENOMIC DNA]</scope>
    <source>
        <strain evidence="9">SURF_26</strain>
    </source>
</reference>
<dbReference type="EMBL" id="QZJZ01000031">
    <property type="protein sequence ID" value="RJP60278.1"/>
    <property type="molecule type" value="Genomic_DNA"/>
</dbReference>
<evidence type="ECO:0000313" key="10">
    <source>
        <dbReference type="Proteomes" id="UP000266426"/>
    </source>
</evidence>
<dbReference type="GO" id="GO:0005975">
    <property type="term" value="P:carbohydrate metabolic process"/>
    <property type="evidence" value="ECO:0007669"/>
    <property type="project" value="InterPro"/>
</dbReference>
<dbReference type="PANTHER" id="PTHR42742:SF3">
    <property type="entry name" value="FRUCTOKINASE"/>
    <property type="match status" value="1"/>
</dbReference>
<keyword evidence="9" id="KW-0413">Isomerase</keyword>
<name>A0A3A4RD65_9BACT</name>
<evidence type="ECO:0000259" key="7">
    <source>
        <dbReference type="Pfam" id="PF20511"/>
    </source>
</evidence>
<dbReference type="PANTHER" id="PTHR42742">
    <property type="entry name" value="TRANSCRIPTIONAL REPRESSOR MPRA"/>
    <property type="match status" value="1"/>
</dbReference>
<dbReference type="InterPro" id="IPR049071">
    <property type="entry name" value="MPI_cupin_dom"/>
</dbReference>
<evidence type="ECO:0000256" key="2">
    <source>
        <dbReference type="ARBA" id="ARBA00022833"/>
    </source>
</evidence>
<evidence type="ECO:0000259" key="8">
    <source>
        <dbReference type="Pfam" id="PF21621"/>
    </source>
</evidence>
<gene>
    <name evidence="9" type="ORF">C4541_04320</name>
</gene>
<evidence type="ECO:0000256" key="1">
    <source>
        <dbReference type="ARBA" id="ARBA00022723"/>
    </source>
</evidence>
<dbReference type="PIRSF" id="PIRSF036894">
    <property type="entry name" value="PMI_Firm_short"/>
    <property type="match status" value="1"/>
</dbReference>
<dbReference type="InterPro" id="IPR014628">
    <property type="entry name" value="Man6P_isomerase_Firm_short"/>
</dbReference>
<keyword evidence="2 5" id="KW-0862">Zinc</keyword>
<dbReference type="InterPro" id="IPR011051">
    <property type="entry name" value="RmlC_Cupin_sf"/>
</dbReference>
<feature type="binding site" evidence="5">
    <location>
        <position position="124"/>
    </location>
    <ligand>
        <name>Zn(2+)</name>
        <dbReference type="ChEBI" id="CHEBI:29105"/>
    </ligand>
</feature>
<feature type="binding site" evidence="5">
    <location>
        <position position="106"/>
    </location>
    <ligand>
        <name>Zn(2+)</name>
        <dbReference type="ChEBI" id="CHEBI:29105"/>
    </ligand>
</feature>
<sequence length="325" mass="36234">MNDYIYPLSFDPIFKEKVWGGTGLKQFVNRAIPAGKLIGESWELVDRDNEISVITNGSLKGMTLRDAIEKLQNKLIGTKRRLDHKGRFPLLIKYLDAHQKLSVQVHPDDELACAFGEDDPGKAELWYIIHADPGARIIHGCDASIKNVTSDDSISELLEKSFHCRKISSGDVVFNPAGMVHALLGGTVLLEIQQNSDVTYRLFDWGRAGLNGELRELHLEKGIAAINSAIDESNNYRTSASLIHDVEELIDCSYFKVDLMRLKSPFRNECDGSAFHIVVALEGMGTLQYRNAQIPLYKGDILLLPAALGEYSIIPEDYLETICVS</sequence>
<comment type="cofactor">
    <cofactor evidence="5">
        <name>Zn(2+)</name>
        <dbReference type="ChEBI" id="CHEBI:29105"/>
    </cofactor>
    <text evidence="5">Binds 1 zinc ion per subunit.</text>
</comment>
<feature type="domain" description="Mannose-6-phosphate isomerase cupin" evidence="8">
    <location>
        <begin position="249"/>
        <end position="313"/>
    </location>
</feature>
<accession>A0A3A4RD65</accession>
<proteinExistence type="predicted"/>
<dbReference type="InterPro" id="IPR014710">
    <property type="entry name" value="RmlC-like_jellyroll"/>
</dbReference>
<dbReference type="GO" id="GO:0004476">
    <property type="term" value="F:mannose-6-phosphate isomerase activity"/>
    <property type="evidence" value="ECO:0007669"/>
    <property type="project" value="InterPro"/>
</dbReference>
<dbReference type="SUPFAM" id="SSF51182">
    <property type="entry name" value="RmlC-like cupins"/>
    <property type="match status" value="1"/>
</dbReference>
<dbReference type="Proteomes" id="UP000266426">
    <property type="component" value="Unassembled WGS sequence"/>
</dbReference>
<organism evidence="9 10">
    <name type="scientific">Candidatus Auribacter fodinae</name>
    <dbReference type="NCBI Taxonomy" id="2093366"/>
    <lineage>
        <taxon>Bacteria</taxon>
        <taxon>Pseudomonadati</taxon>
        <taxon>Candidatus Auribacterota</taxon>
        <taxon>Candidatus Auribacteria</taxon>
        <taxon>Candidatus Auribacterales</taxon>
        <taxon>Candidatus Auribacteraceae</taxon>
        <taxon>Candidatus Auribacter</taxon>
    </lineage>
</organism>
<dbReference type="AlphaFoldDB" id="A0A3A4RD65"/>
<feature type="active site" evidence="6">
    <location>
        <position position="201"/>
    </location>
</feature>
<dbReference type="InterPro" id="IPR046457">
    <property type="entry name" value="PMI_typeI_cat"/>
</dbReference>
<protein>
    <recommendedName>
        <fullName evidence="3">Phosphohexomutase</fullName>
    </recommendedName>
    <alternativeName>
        <fullName evidence="4">Phosphomannose isomerase</fullName>
    </alternativeName>
</protein>
<feature type="domain" description="Phosphomannose isomerase type I catalytic" evidence="7">
    <location>
        <begin position="11"/>
        <end position="120"/>
    </location>
</feature>
<comment type="caution">
    <text evidence="9">The sequence shown here is derived from an EMBL/GenBank/DDBJ whole genome shotgun (WGS) entry which is preliminary data.</text>
</comment>
<dbReference type="Pfam" id="PF21621">
    <property type="entry name" value="MPI_cupin_dom"/>
    <property type="match status" value="1"/>
</dbReference>
<evidence type="ECO:0000256" key="6">
    <source>
        <dbReference type="PIRSR" id="PIRSR036894-2"/>
    </source>
</evidence>
<evidence type="ECO:0000256" key="4">
    <source>
        <dbReference type="ARBA" id="ARBA00030762"/>
    </source>
</evidence>
<feature type="binding site" evidence="5">
    <location>
        <position position="181"/>
    </location>
    <ligand>
        <name>Zn(2+)</name>
        <dbReference type="ChEBI" id="CHEBI:29105"/>
    </ligand>
</feature>
<keyword evidence="1 5" id="KW-0479">Metal-binding</keyword>
<evidence type="ECO:0000313" key="9">
    <source>
        <dbReference type="EMBL" id="RJP60278.1"/>
    </source>
</evidence>